<gene>
    <name evidence="1" type="ORF">D9Q98_000929</name>
</gene>
<dbReference type="AlphaFoldDB" id="A0A9D4TYY5"/>
<dbReference type="OrthoDB" id="268593at2759"/>
<evidence type="ECO:0000313" key="2">
    <source>
        <dbReference type="Proteomes" id="UP001055712"/>
    </source>
</evidence>
<dbReference type="EMBL" id="SIDB01000001">
    <property type="protein sequence ID" value="KAI3438501.1"/>
    <property type="molecule type" value="Genomic_DNA"/>
</dbReference>
<sequence>MALRQLAAVGSGRWGACLRPFSTAPSVYDKLVQLTVVDLAGRRHVVRGLEGQTVVDLLEGHVDTLGDETLCLSPEGRGARETHIKLPTELMGSFPPHSGDDARFLVEIAEPKALDRHSRLGSKVTLSKELEGTVLALAPVYPWKTL</sequence>
<comment type="caution">
    <text evidence="1">The sequence shown here is derived from an EMBL/GenBank/DDBJ whole genome shotgun (WGS) entry which is preliminary data.</text>
</comment>
<organism evidence="1 2">
    <name type="scientific">Chlorella vulgaris</name>
    <name type="common">Green alga</name>
    <dbReference type="NCBI Taxonomy" id="3077"/>
    <lineage>
        <taxon>Eukaryota</taxon>
        <taxon>Viridiplantae</taxon>
        <taxon>Chlorophyta</taxon>
        <taxon>core chlorophytes</taxon>
        <taxon>Trebouxiophyceae</taxon>
        <taxon>Chlorellales</taxon>
        <taxon>Chlorellaceae</taxon>
        <taxon>Chlorella clade</taxon>
        <taxon>Chlorella</taxon>
    </lineage>
</organism>
<keyword evidence="2" id="KW-1185">Reference proteome</keyword>
<reference evidence="1" key="1">
    <citation type="journal article" date="2019" name="Plant J.">
        <title>Chlorella vulgaris genome assembly and annotation reveals the molecular basis for metabolic acclimation to high light conditions.</title>
        <authorList>
            <person name="Cecchin M."/>
            <person name="Marcolungo L."/>
            <person name="Rossato M."/>
            <person name="Girolomoni L."/>
            <person name="Cosentino E."/>
            <person name="Cuine S."/>
            <person name="Li-Beisson Y."/>
            <person name="Delledonne M."/>
            <person name="Ballottari M."/>
        </authorList>
    </citation>
    <scope>NUCLEOTIDE SEQUENCE</scope>
    <source>
        <strain evidence="1">211/11P</strain>
    </source>
</reference>
<dbReference type="InterPro" id="IPR012675">
    <property type="entry name" value="Beta-grasp_dom_sf"/>
</dbReference>
<reference evidence="1" key="2">
    <citation type="submission" date="2020-11" db="EMBL/GenBank/DDBJ databases">
        <authorList>
            <person name="Cecchin M."/>
            <person name="Marcolungo L."/>
            <person name="Rossato M."/>
            <person name="Girolomoni L."/>
            <person name="Cosentino E."/>
            <person name="Cuine S."/>
            <person name="Li-Beisson Y."/>
            <person name="Delledonne M."/>
            <person name="Ballottari M."/>
        </authorList>
    </citation>
    <scope>NUCLEOTIDE SEQUENCE</scope>
    <source>
        <strain evidence="1">211/11P</strain>
        <tissue evidence="1">Whole cell</tissue>
    </source>
</reference>
<dbReference type="Gene3D" id="3.10.20.30">
    <property type="match status" value="1"/>
</dbReference>
<protein>
    <submittedName>
        <fullName evidence="1">Uncharacterized protein</fullName>
    </submittedName>
</protein>
<name>A0A9D4TYY5_CHLVU</name>
<evidence type="ECO:0000313" key="1">
    <source>
        <dbReference type="EMBL" id="KAI3438501.1"/>
    </source>
</evidence>
<dbReference type="Proteomes" id="UP001055712">
    <property type="component" value="Unassembled WGS sequence"/>
</dbReference>
<proteinExistence type="predicted"/>
<accession>A0A9D4TYY5</accession>